<dbReference type="PRINTS" id="PR00077">
    <property type="entry name" value="GPDHDRGNASE"/>
</dbReference>
<dbReference type="InterPro" id="IPR011128">
    <property type="entry name" value="G3P_DH_NAD-dep_N"/>
</dbReference>
<comment type="pathway">
    <text evidence="8">Membrane lipid metabolism; glycerophospholipid metabolism.</text>
</comment>
<feature type="active site" description="Proton acceptor" evidence="8">
    <location>
        <position position="197"/>
    </location>
</feature>
<evidence type="ECO:0000259" key="12">
    <source>
        <dbReference type="Pfam" id="PF07479"/>
    </source>
</evidence>
<keyword evidence="6 8" id="KW-0594">Phospholipid biosynthesis</keyword>
<dbReference type="PIRSF" id="PIRSF000114">
    <property type="entry name" value="Glycerol-3-P_dh"/>
    <property type="match status" value="1"/>
</dbReference>
<keyword evidence="2 8" id="KW-0444">Lipid biosynthesis</keyword>
<dbReference type="Gene3D" id="3.40.50.720">
    <property type="entry name" value="NAD(P)-binding Rossmann-like Domain"/>
    <property type="match status" value="1"/>
</dbReference>
<comment type="catalytic activity">
    <reaction evidence="8 10">
        <text>sn-glycerol 3-phosphate + NADP(+) = dihydroxyacetone phosphate + NADPH + H(+)</text>
        <dbReference type="Rhea" id="RHEA:11096"/>
        <dbReference type="ChEBI" id="CHEBI:15378"/>
        <dbReference type="ChEBI" id="CHEBI:57597"/>
        <dbReference type="ChEBI" id="CHEBI:57642"/>
        <dbReference type="ChEBI" id="CHEBI:57783"/>
        <dbReference type="ChEBI" id="CHEBI:58349"/>
        <dbReference type="EC" id="1.1.1.94"/>
    </reaction>
</comment>
<evidence type="ECO:0000256" key="3">
    <source>
        <dbReference type="ARBA" id="ARBA00023002"/>
    </source>
</evidence>
<feature type="binding site" evidence="8">
    <location>
        <position position="287"/>
    </location>
    <ligand>
        <name>NADPH</name>
        <dbReference type="ChEBI" id="CHEBI:57783"/>
    </ligand>
</feature>
<organism evidence="13 14">
    <name type="scientific">Nocardioides deserti</name>
    <dbReference type="NCBI Taxonomy" id="1588644"/>
    <lineage>
        <taxon>Bacteria</taxon>
        <taxon>Bacillati</taxon>
        <taxon>Actinomycetota</taxon>
        <taxon>Actinomycetes</taxon>
        <taxon>Propionibacteriales</taxon>
        <taxon>Nocardioidaceae</taxon>
        <taxon>Nocardioides</taxon>
    </lineage>
</organism>
<dbReference type="PROSITE" id="PS00957">
    <property type="entry name" value="NAD_G3PDH"/>
    <property type="match status" value="1"/>
</dbReference>
<protein>
    <recommendedName>
        <fullName evidence="8">Glycerol-3-phosphate dehydrogenase [NAD(P)+]</fullName>
        <ecNumber evidence="8">1.1.1.94</ecNumber>
    </recommendedName>
    <alternativeName>
        <fullName evidence="8">NAD(P)(+)-dependent glycerol-3-phosphate dehydrogenase</fullName>
    </alternativeName>
    <alternativeName>
        <fullName evidence="8">NAD(P)H-dependent dihydroxyacetone-phosphate reductase</fullName>
    </alternativeName>
</protein>
<feature type="binding site" evidence="8">
    <location>
        <position position="18"/>
    </location>
    <ligand>
        <name>NADPH</name>
        <dbReference type="ChEBI" id="CHEBI:57783"/>
    </ligand>
</feature>
<feature type="binding site" evidence="8">
    <location>
        <position position="38"/>
    </location>
    <ligand>
        <name>NADPH</name>
        <dbReference type="ChEBI" id="CHEBI:57783"/>
    </ligand>
</feature>
<dbReference type="PANTHER" id="PTHR11728:SF1">
    <property type="entry name" value="GLYCEROL-3-PHOSPHATE DEHYDROGENASE [NAD(+)] 2, CHLOROPLASTIC"/>
    <property type="match status" value="1"/>
</dbReference>
<accession>A0ABR6UD34</accession>
<evidence type="ECO:0000256" key="4">
    <source>
        <dbReference type="ARBA" id="ARBA00023027"/>
    </source>
</evidence>
<evidence type="ECO:0000256" key="6">
    <source>
        <dbReference type="ARBA" id="ARBA00023209"/>
    </source>
</evidence>
<comment type="caution">
    <text evidence="13">The sequence shown here is derived from an EMBL/GenBank/DDBJ whole genome shotgun (WGS) entry which is preliminary data.</text>
</comment>
<keyword evidence="4 8" id="KW-0520">NAD</keyword>
<dbReference type="PANTHER" id="PTHR11728">
    <property type="entry name" value="GLYCEROL-3-PHOSPHATE DEHYDROGENASE"/>
    <property type="match status" value="1"/>
</dbReference>
<keyword evidence="5 8" id="KW-0443">Lipid metabolism</keyword>
<feature type="binding site" evidence="8">
    <location>
        <position position="39"/>
    </location>
    <ligand>
        <name>NADPH</name>
        <dbReference type="ChEBI" id="CHEBI:57783"/>
    </ligand>
</feature>
<evidence type="ECO:0000259" key="11">
    <source>
        <dbReference type="Pfam" id="PF01210"/>
    </source>
</evidence>
<feature type="binding site" evidence="8">
    <location>
        <position position="285"/>
    </location>
    <ligand>
        <name>NADPH</name>
        <dbReference type="ChEBI" id="CHEBI:57783"/>
    </ligand>
</feature>
<evidence type="ECO:0000256" key="9">
    <source>
        <dbReference type="RuleBase" id="RU000437"/>
    </source>
</evidence>
<feature type="binding site" evidence="8">
    <location>
        <position position="262"/>
    </location>
    <ligand>
        <name>sn-glycerol 3-phosphate</name>
        <dbReference type="ChEBI" id="CHEBI:57597"/>
    </ligand>
</feature>
<keyword evidence="14" id="KW-1185">Reference proteome</keyword>
<comment type="subcellular location">
    <subcellularLocation>
        <location evidence="8">Cytoplasm</location>
    </subcellularLocation>
</comment>
<evidence type="ECO:0000313" key="14">
    <source>
        <dbReference type="Proteomes" id="UP000604001"/>
    </source>
</evidence>
<dbReference type="EC" id="1.1.1.94" evidence="8"/>
<comment type="catalytic activity">
    <reaction evidence="8">
        <text>sn-glycerol 3-phosphate + NAD(+) = dihydroxyacetone phosphate + NADH + H(+)</text>
        <dbReference type="Rhea" id="RHEA:11092"/>
        <dbReference type="ChEBI" id="CHEBI:15378"/>
        <dbReference type="ChEBI" id="CHEBI:57540"/>
        <dbReference type="ChEBI" id="CHEBI:57597"/>
        <dbReference type="ChEBI" id="CHEBI:57642"/>
        <dbReference type="ChEBI" id="CHEBI:57945"/>
        <dbReference type="EC" id="1.1.1.94"/>
    </reaction>
</comment>
<evidence type="ECO:0000256" key="2">
    <source>
        <dbReference type="ARBA" id="ARBA00022516"/>
    </source>
</evidence>
<feature type="binding site" evidence="8">
    <location>
        <position position="112"/>
    </location>
    <ligand>
        <name>NADPH</name>
        <dbReference type="ChEBI" id="CHEBI:57783"/>
    </ligand>
</feature>
<dbReference type="NCBIfam" id="NF000940">
    <property type="entry name" value="PRK00094.1-2"/>
    <property type="match status" value="1"/>
</dbReference>
<feature type="binding site" evidence="8">
    <location>
        <position position="146"/>
    </location>
    <ligand>
        <name>NADPH</name>
        <dbReference type="ChEBI" id="CHEBI:57783"/>
    </ligand>
</feature>
<comment type="similarity">
    <text evidence="1 8 9">Belongs to the NAD-dependent glycerol-3-phosphate dehydrogenase family.</text>
</comment>
<feature type="binding site" evidence="8">
    <location>
        <position position="260"/>
    </location>
    <ligand>
        <name>sn-glycerol 3-phosphate</name>
        <dbReference type="ChEBI" id="CHEBI:57597"/>
    </ligand>
</feature>
<keyword evidence="8" id="KW-0521">NADP</keyword>
<dbReference type="InterPro" id="IPR006168">
    <property type="entry name" value="G3P_DH_NAD-dep"/>
</dbReference>
<feature type="domain" description="Glycerol-3-phosphate dehydrogenase NAD-dependent N-terminal" evidence="11">
    <location>
        <begin position="9"/>
        <end position="166"/>
    </location>
</feature>
<dbReference type="NCBIfam" id="NF000942">
    <property type="entry name" value="PRK00094.1-4"/>
    <property type="match status" value="1"/>
</dbReference>
<evidence type="ECO:0000256" key="7">
    <source>
        <dbReference type="ARBA" id="ARBA00023264"/>
    </source>
</evidence>
<dbReference type="InterPro" id="IPR036291">
    <property type="entry name" value="NAD(P)-bd_dom_sf"/>
</dbReference>
<sequence length="339" mass="35372">MSTLPTGGKVAVFSAGSWGTAFSVVLADAGNDVTLWARRPEVAEAIAERRENPDYLPGVELPPSVTATADVEEALRGADVVVLATPSQSLRENLTAWAPHIERDAVLVSLMKGVELGTQDRMSEVIGQVTGAGPERIAVISGPNLAKEIARREPAASVVACADEDVAQVLQQRCHTAAFRPYTSTDVLGCELGGAYKNVVALSVGMAVGLGFGDNTTASVITRGLAETARLAMKLGANPLTLMGLAGLGDLVATCSSPLSRNRTFGEKLGQGMSTEEIYASTKQVAEGAKSCSSLLALAERTGVDAPIAQHVDAVVAGRMTAKQMMEAFIARDTKSEIY</sequence>
<dbReference type="RefSeq" id="WP_186347436.1">
    <property type="nucleotide sequence ID" value="NZ_BMMR01000001.1"/>
</dbReference>
<keyword evidence="8" id="KW-0547">Nucleotide-binding</keyword>
<dbReference type="InterPro" id="IPR008927">
    <property type="entry name" value="6-PGluconate_DH-like_C_sf"/>
</dbReference>
<dbReference type="InterPro" id="IPR006109">
    <property type="entry name" value="G3P_DH_NAD-dep_C"/>
</dbReference>
<evidence type="ECO:0000256" key="1">
    <source>
        <dbReference type="ARBA" id="ARBA00011009"/>
    </source>
</evidence>
<evidence type="ECO:0000256" key="10">
    <source>
        <dbReference type="RuleBase" id="RU000439"/>
    </source>
</evidence>
<feature type="binding site" evidence="8">
    <location>
        <position position="261"/>
    </location>
    <ligand>
        <name>NADPH</name>
        <dbReference type="ChEBI" id="CHEBI:57783"/>
    </ligand>
</feature>
<feature type="binding site" evidence="8">
    <location>
        <position position="261"/>
    </location>
    <ligand>
        <name>sn-glycerol 3-phosphate</name>
        <dbReference type="ChEBI" id="CHEBI:57597"/>
    </ligand>
</feature>
<reference evidence="13 14" key="1">
    <citation type="submission" date="2020-08" db="EMBL/GenBank/DDBJ databases">
        <title>novel species in genus Nocardioides.</title>
        <authorList>
            <person name="Zhang G."/>
        </authorList>
    </citation>
    <scope>NUCLEOTIDE SEQUENCE [LARGE SCALE GENOMIC DNA]</scope>
    <source>
        <strain evidence="13 14">SC8A-24</strain>
    </source>
</reference>
<dbReference type="SUPFAM" id="SSF48179">
    <property type="entry name" value="6-phosphogluconate dehydrogenase C-terminal domain-like"/>
    <property type="match status" value="1"/>
</dbReference>
<comment type="function">
    <text evidence="8">Catalyzes the reduction of the glycolytic intermediate dihydroxyacetone phosphate (DHAP) to sn-glycerol 3-phosphate (G3P), the key precursor for phospholipid synthesis.</text>
</comment>
<feature type="domain" description="Glycerol-3-phosphate dehydrogenase NAD-dependent C-terminal" evidence="12">
    <location>
        <begin position="186"/>
        <end position="327"/>
    </location>
</feature>
<dbReference type="SUPFAM" id="SSF51735">
    <property type="entry name" value="NAD(P)-binding Rossmann-fold domains"/>
    <property type="match status" value="1"/>
</dbReference>
<dbReference type="EMBL" id="JACMYC010000018">
    <property type="protein sequence ID" value="MBC2962263.1"/>
    <property type="molecule type" value="Genomic_DNA"/>
</dbReference>
<dbReference type="InterPro" id="IPR013328">
    <property type="entry name" value="6PGD_dom2"/>
</dbReference>
<feature type="binding site" evidence="8">
    <location>
        <position position="142"/>
    </location>
    <ligand>
        <name>sn-glycerol 3-phosphate</name>
        <dbReference type="ChEBI" id="CHEBI:57597"/>
    </ligand>
</feature>
<evidence type="ECO:0000256" key="5">
    <source>
        <dbReference type="ARBA" id="ARBA00023098"/>
    </source>
</evidence>
<feature type="binding site" evidence="8">
    <location>
        <position position="55"/>
    </location>
    <ligand>
        <name>NADPH</name>
        <dbReference type="ChEBI" id="CHEBI:57783"/>
    </ligand>
</feature>
<gene>
    <name evidence="8" type="primary">gpsA</name>
    <name evidence="13" type="ORF">H7344_18395</name>
</gene>
<name>A0ABR6UD34_9ACTN</name>
<keyword evidence="7 8" id="KW-1208">Phospholipid metabolism</keyword>
<dbReference type="Pfam" id="PF07479">
    <property type="entry name" value="NAD_Gly3P_dh_C"/>
    <property type="match status" value="1"/>
</dbReference>
<proteinExistence type="inferred from homology"/>
<feature type="binding site" evidence="8">
    <location>
        <position position="250"/>
    </location>
    <ligand>
        <name>sn-glycerol 3-phosphate</name>
        <dbReference type="ChEBI" id="CHEBI:57597"/>
    </ligand>
</feature>
<dbReference type="Proteomes" id="UP000604001">
    <property type="component" value="Unassembled WGS sequence"/>
</dbReference>
<dbReference type="HAMAP" id="MF_00394">
    <property type="entry name" value="NAD_Glyc3P_dehydrog"/>
    <property type="match status" value="1"/>
</dbReference>
<evidence type="ECO:0000256" key="8">
    <source>
        <dbReference type="HAMAP-Rule" id="MF_00394"/>
    </source>
</evidence>
<keyword evidence="8" id="KW-0963">Cytoplasm</keyword>
<feature type="binding site" evidence="8">
    <location>
        <position position="17"/>
    </location>
    <ligand>
        <name>NADPH</name>
        <dbReference type="ChEBI" id="CHEBI:57783"/>
    </ligand>
</feature>
<dbReference type="Gene3D" id="1.10.1040.10">
    <property type="entry name" value="N-(1-d-carboxylethyl)-l-norvaline Dehydrogenase, domain 2"/>
    <property type="match status" value="1"/>
</dbReference>
<comment type="caution">
    <text evidence="8">Lacks conserved residue(s) required for the propagation of feature annotation.</text>
</comment>
<evidence type="ECO:0000313" key="13">
    <source>
        <dbReference type="EMBL" id="MBC2962263.1"/>
    </source>
</evidence>
<dbReference type="Pfam" id="PF01210">
    <property type="entry name" value="NAD_Gly3P_dh_N"/>
    <property type="match status" value="1"/>
</dbReference>
<feature type="binding site" evidence="8">
    <location>
        <position position="112"/>
    </location>
    <ligand>
        <name>sn-glycerol 3-phosphate</name>
        <dbReference type="ChEBI" id="CHEBI:57597"/>
    </ligand>
</feature>
<feature type="binding site" evidence="8">
    <location>
        <position position="197"/>
    </location>
    <ligand>
        <name>sn-glycerol 3-phosphate</name>
        <dbReference type="ChEBI" id="CHEBI:57597"/>
    </ligand>
</feature>
<keyword evidence="3 8" id="KW-0560">Oxidoreductase</keyword>